<evidence type="ECO:0000313" key="8">
    <source>
        <dbReference type="Proteomes" id="UP000242188"/>
    </source>
</evidence>
<reference evidence="7 8" key="1">
    <citation type="journal article" date="2017" name="Nat. Ecol. Evol.">
        <title>Scallop genome provides insights into evolution of bilaterian karyotype and development.</title>
        <authorList>
            <person name="Wang S."/>
            <person name="Zhang J."/>
            <person name="Jiao W."/>
            <person name="Li J."/>
            <person name="Xun X."/>
            <person name="Sun Y."/>
            <person name="Guo X."/>
            <person name="Huan P."/>
            <person name="Dong B."/>
            <person name="Zhang L."/>
            <person name="Hu X."/>
            <person name="Sun X."/>
            <person name="Wang J."/>
            <person name="Zhao C."/>
            <person name="Wang Y."/>
            <person name="Wang D."/>
            <person name="Huang X."/>
            <person name="Wang R."/>
            <person name="Lv J."/>
            <person name="Li Y."/>
            <person name="Zhang Z."/>
            <person name="Liu B."/>
            <person name="Lu W."/>
            <person name="Hui Y."/>
            <person name="Liang J."/>
            <person name="Zhou Z."/>
            <person name="Hou R."/>
            <person name="Li X."/>
            <person name="Liu Y."/>
            <person name="Li H."/>
            <person name="Ning X."/>
            <person name="Lin Y."/>
            <person name="Zhao L."/>
            <person name="Xing Q."/>
            <person name="Dou J."/>
            <person name="Li Y."/>
            <person name="Mao J."/>
            <person name="Guo H."/>
            <person name="Dou H."/>
            <person name="Li T."/>
            <person name="Mu C."/>
            <person name="Jiang W."/>
            <person name="Fu Q."/>
            <person name="Fu X."/>
            <person name="Miao Y."/>
            <person name="Liu J."/>
            <person name="Yu Q."/>
            <person name="Li R."/>
            <person name="Liao H."/>
            <person name="Li X."/>
            <person name="Kong Y."/>
            <person name="Jiang Z."/>
            <person name="Chourrout D."/>
            <person name="Li R."/>
            <person name="Bao Z."/>
        </authorList>
    </citation>
    <scope>NUCLEOTIDE SEQUENCE [LARGE SCALE GENOMIC DNA]</scope>
    <source>
        <strain evidence="7 8">PY_sf001</strain>
    </source>
</reference>
<dbReference type="STRING" id="6573.A0A210R6X6"/>
<dbReference type="OrthoDB" id="2325716at2759"/>
<feature type="domain" description="APAF-1 helical" evidence="5">
    <location>
        <begin position="585"/>
        <end position="661"/>
    </location>
</feature>
<dbReference type="SUPFAM" id="SSF50998">
    <property type="entry name" value="Quinoprotein alcohol dehydrogenase-like"/>
    <property type="match status" value="1"/>
</dbReference>
<gene>
    <name evidence="7" type="ORF">KP79_PYT16034</name>
</gene>
<dbReference type="Pfam" id="PF05729">
    <property type="entry name" value="NACHT"/>
    <property type="match status" value="1"/>
</dbReference>
<dbReference type="Gene3D" id="2.130.10.10">
    <property type="entry name" value="YVTN repeat-like/Quinoprotein amine dehydrogenase"/>
    <property type="match status" value="3"/>
</dbReference>
<protein>
    <submittedName>
        <fullName evidence="7">NACHT and WD repeat domain-containing protein 1</fullName>
    </submittedName>
</protein>
<dbReference type="InterPro" id="IPR007111">
    <property type="entry name" value="NACHT_NTPase"/>
</dbReference>
<evidence type="ECO:0000259" key="4">
    <source>
        <dbReference type="Pfam" id="PF05729"/>
    </source>
</evidence>
<dbReference type="InterPro" id="IPR041452">
    <property type="entry name" value="APAF1_C"/>
</dbReference>
<feature type="domain" description="NWD1/2-like winged helix-turn-helix" evidence="6">
    <location>
        <begin position="417"/>
        <end position="527"/>
    </location>
</feature>
<keyword evidence="2" id="KW-0677">Repeat</keyword>
<dbReference type="InterPro" id="IPR057588">
    <property type="entry name" value="NWD1/2-like_WH"/>
</dbReference>
<evidence type="ECO:0000259" key="5">
    <source>
        <dbReference type="Pfam" id="PF17908"/>
    </source>
</evidence>
<organism evidence="7 8">
    <name type="scientific">Mizuhopecten yessoensis</name>
    <name type="common">Japanese scallop</name>
    <name type="synonym">Patinopecten yessoensis</name>
    <dbReference type="NCBI Taxonomy" id="6573"/>
    <lineage>
        <taxon>Eukaryota</taxon>
        <taxon>Metazoa</taxon>
        <taxon>Spiralia</taxon>
        <taxon>Lophotrochozoa</taxon>
        <taxon>Mollusca</taxon>
        <taxon>Bivalvia</taxon>
        <taxon>Autobranchia</taxon>
        <taxon>Pteriomorphia</taxon>
        <taxon>Pectinida</taxon>
        <taxon>Pectinoidea</taxon>
        <taxon>Pectinidae</taxon>
        <taxon>Mizuhopecten</taxon>
    </lineage>
</organism>
<feature type="domain" description="NACHT" evidence="4">
    <location>
        <begin position="195"/>
        <end position="369"/>
    </location>
</feature>
<dbReference type="Proteomes" id="UP000242188">
    <property type="component" value="Unassembled WGS sequence"/>
</dbReference>
<accession>A0A210R6X6</accession>
<evidence type="ECO:0000259" key="6">
    <source>
        <dbReference type="Pfam" id="PF25469"/>
    </source>
</evidence>
<evidence type="ECO:0000256" key="2">
    <source>
        <dbReference type="ARBA" id="ARBA00022737"/>
    </source>
</evidence>
<dbReference type="PANTHER" id="PTHR19871:SF14">
    <property type="entry name" value="DUF4062 DOMAIN-CONTAINING PROTEIN"/>
    <property type="match status" value="1"/>
</dbReference>
<sequence>MQDALKSAAELVLGEEEAKKYVISVTEKEIQMGLLSVDTAGVEGGCAWFRRNIKDIDSVEPSYQLSRYMECLGNEETVKLAQGLLTDLKDRKMQHHLPSDNLLAYSVPWTDKGINPELLEHQKYLKQMSEDFVQKMMDMITKGIKERSVTDSSDPVEAECLQHVRFCQQKCKNFHGREVTLEEIKAYLTNDSKSPLVVHGQSGCGKTSILAKVAALVPSSYEQTPCKPAVITRFIGTTPDSSNIISLLTSIIRQIYALLNTQTDIPEDIKLLVKAFKSALHLVKPTRPLVIILDSLDQLDPANNSRSLNWLPASLPDTVKVIVSTLEDDVYECFPSLKRKLKKMPKHLVPVPVLDKEDVNSIIDSWLHANKRTLTTGQRDTLTDAFDTCPIPLFLKLSFDQACKWNSFSPPEDVRLQSTIRDSIDLLFSQLEVKHGQILVSNALGYLTTATNGLSESELEDILSCDDVVLNDVYVYWTPPVRRLPPLLLVRLRTDLQEYVVERGADGIRVMYWYHRQFIEAATARYCGVKVIQNLHQGLAEFFSGKWSNGNKKPCTDRSGKDGLEDRHSAAQPLRYGDNYNLRKLNNLPFHLTMARNLEDLKNQCLLHLDFLQAKLLASSLRSVVSDYQLAKKEFPEDNAIATLQECLQLSKQALVYDPHQLALQLLDRLTGFQDEELVGLCEQCKNISIPYLLPDQEILVKPGGQLVYLLSDHTAEVTGLDISRDGKTIVTCADDEEQSVKLWNLGDGTLIKSFNKLGKTPLRVRYMASDSLILAEYEGELLKAISLSGEVVYSLNNCPQYWVGGHEKNILTVLDHQAAILYDAFTGKKKSKVKTKNVDCGMTEGEENLIHGSGRYIVVTEASLYKVSLLDLEKEKFSDWITVFKPPPDDAVDEPTLSVDMVCVSPDERCFVVSCIIDSDFIFFSTDTLQQTRVIKGNSDDVGQCLHFTLDSKQLFFTNHQNVIVYDLETEVRREILPHLSAIVNVTCTTWKILITLSEEDNAVRVWDITRPEKQTIAGKTLLGTSVSCYCALPNPRYVAMVVRTKNEDYKVGAVLVYDLVTRKIVRRGALVDGLPKAMHCIGDTEVILATDTRKLKVFDLDTMTVTRVFEGKLCRYGQKLEIIKDGKEILTLMQEKHGFKTYNIETGKTVSLLHAPSEVRESKYNKFDQHSLIVNKTNLMACHIDDEGPIVIFDYLQNVCLHVLKLTSRNNTLWAAYLPQDSSYLAIHTYKSFPDPTIQGKMNPVSCIGVHNIEQGKITHWCMDQDYYRMYRTQGVLKDQDTDVDKAMLLDDDRLVTSSNDFFLRVWNIKTGELIKRLEGHTVLAELVQNHDKSPYFVSFGNCGEENSLRIWDKETLACVATYRLDHKIQSVEFSVDGQSLVSIMHDCSVILWTLVIPGTSTQSTTLTSRPLTFQGQGEHLCLSHSDIE</sequence>
<dbReference type="EMBL" id="NEDP02000042">
    <property type="protein sequence ID" value="OWF56817.1"/>
    <property type="molecule type" value="Genomic_DNA"/>
</dbReference>
<dbReference type="InterPro" id="IPR001680">
    <property type="entry name" value="WD40_rpt"/>
</dbReference>
<dbReference type="Pfam" id="PF00400">
    <property type="entry name" value="WD40"/>
    <property type="match status" value="1"/>
</dbReference>
<evidence type="ECO:0000256" key="1">
    <source>
        <dbReference type="ARBA" id="ARBA00022574"/>
    </source>
</evidence>
<dbReference type="PANTHER" id="PTHR19871">
    <property type="entry name" value="BETA TRANSDUCIN-RELATED PROTEIN"/>
    <property type="match status" value="1"/>
</dbReference>
<dbReference type="InterPro" id="IPR011047">
    <property type="entry name" value="Quinoprotein_ADH-like_sf"/>
</dbReference>
<dbReference type="SUPFAM" id="SSF69322">
    <property type="entry name" value="Tricorn protease domain 2"/>
    <property type="match status" value="1"/>
</dbReference>
<dbReference type="InterPro" id="IPR015943">
    <property type="entry name" value="WD40/YVTN_repeat-like_dom_sf"/>
</dbReference>
<keyword evidence="8" id="KW-1185">Reference proteome</keyword>
<proteinExistence type="predicted"/>
<dbReference type="InterPro" id="IPR052752">
    <property type="entry name" value="NACHT-WD_repeat"/>
</dbReference>
<dbReference type="InterPro" id="IPR027417">
    <property type="entry name" value="P-loop_NTPase"/>
</dbReference>
<dbReference type="SUPFAM" id="SSF52540">
    <property type="entry name" value="P-loop containing nucleoside triphosphate hydrolases"/>
    <property type="match status" value="1"/>
</dbReference>
<dbReference type="PROSITE" id="PS50082">
    <property type="entry name" value="WD_REPEATS_2"/>
    <property type="match status" value="1"/>
</dbReference>
<comment type="caution">
    <text evidence="7">The sequence shown here is derived from an EMBL/GenBank/DDBJ whole genome shotgun (WGS) entry which is preliminary data.</text>
</comment>
<dbReference type="InterPro" id="IPR036322">
    <property type="entry name" value="WD40_repeat_dom_sf"/>
</dbReference>
<feature type="repeat" description="WD" evidence="3">
    <location>
        <begin position="1293"/>
        <end position="1319"/>
    </location>
</feature>
<evidence type="ECO:0000256" key="3">
    <source>
        <dbReference type="PROSITE-ProRule" id="PRU00221"/>
    </source>
</evidence>
<dbReference type="SMART" id="SM00320">
    <property type="entry name" value="WD40"/>
    <property type="match status" value="6"/>
</dbReference>
<dbReference type="Gene3D" id="3.40.50.300">
    <property type="entry name" value="P-loop containing nucleotide triphosphate hydrolases"/>
    <property type="match status" value="1"/>
</dbReference>
<evidence type="ECO:0000313" key="7">
    <source>
        <dbReference type="EMBL" id="OWF56817.1"/>
    </source>
</evidence>
<keyword evidence="1 3" id="KW-0853">WD repeat</keyword>
<name>A0A210R6X6_MIZYE</name>
<dbReference type="Gene3D" id="1.25.40.370">
    <property type="match status" value="1"/>
</dbReference>
<dbReference type="Pfam" id="PF25469">
    <property type="entry name" value="WHD_NWD1"/>
    <property type="match status" value="1"/>
</dbReference>
<dbReference type="SUPFAM" id="SSF50978">
    <property type="entry name" value="WD40 repeat-like"/>
    <property type="match status" value="1"/>
</dbReference>
<dbReference type="Pfam" id="PF17908">
    <property type="entry name" value="APAF1_C"/>
    <property type="match status" value="1"/>
</dbReference>